<keyword evidence="3" id="KW-1185">Reference proteome</keyword>
<reference evidence="2 3" key="1">
    <citation type="submission" date="2017-09" db="EMBL/GenBank/DDBJ databases">
        <authorList>
            <person name="Perez-Cataluna A."/>
            <person name="Figueras M.J."/>
            <person name="Salas-Masso N."/>
        </authorList>
    </citation>
    <scope>NUCLEOTIDE SEQUENCE [LARGE SCALE GENOMIC DNA]</scope>
    <source>
        <strain evidence="2 3">F138-33</strain>
    </source>
</reference>
<protein>
    <submittedName>
        <fullName evidence="2">Portal protein</fullName>
    </submittedName>
</protein>
<feature type="region of interest" description="Disordered" evidence="1">
    <location>
        <begin position="1"/>
        <end position="20"/>
    </location>
</feature>
<dbReference type="InterPro" id="IPR006944">
    <property type="entry name" value="Phage/GTA_portal"/>
</dbReference>
<comment type="caution">
    <text evidence="2">The sequence shown here is derived from an EMBL/GenBank/DDBJ whole genome shotgun (WGS) entry which is preliminary data.</text>
</comment>
<accession>A0ABX4LU93</accession>
<evidence type="ECO:0000313" key="2">
    <source>
        <dbReference type="EMBL" id="PHO09771.1"/>
    </source>
</evidence>
<evidence type="ECO:0000256" key="1">
    <source>
        <dbReference type="SAM" id="MobiDB-lite"/>
    </source>
</evidence>
<dbReference type="RefSeq" id="WP_099334379.1">
    <property type="nucleotide sequence ID" value="NZ_CP042812.1"/>
</dbReference>
<proteinExistence type="predicted"/>
<dbReference type="Proteomes" id="UP000221384">
    <property type="component" value="Unassembled WGS sequence"/>
</dbReference>
<feature type="compositionally biased region" description="Basic and acidic residues" evidence="1">
    <location>
        <begin position="1"/>
        <end position="18"/>
    </location>
</feature>
<gene>
    <name evidence="2" type="ORF">CPG37_07075</name>
</gene>
<organism evidence="2 3">
    <name type="scientific">Malaciobacter canalis</name>
    <dbReference type="NCBI Taxonomy" id="1912871"/>
    <lineage>
        <taxon>Bacteria</taxon>
        <taxon>Pseudomonadati</taxon>
        <taxon>Campylobacterota</taxon>
        <taxon>Epsilonproteobacteria</taxon>
        <taxon>Campylobacterales</taxon>
        <taxon>Arcobacteraceae</taxon>
        <taxon>Malaciobacter</taxon>
    </lineage>
</organism>
<sequence>MHEDILKGSKESKQHIGKDTLNSNGTIDPFINFEELLSFYYANVYHQRSVKLKAALLSQIKDTNLDKFIPEYETAKELLYGFALDAELYGNAFLERAGTKTDYYLYHILGYQGRLNKRKEIFQLDTEDNALKMEGHHFKYYSPSGKYYGEPDYLATLEQILTSKKADTFNTAFFDNGARPGYGIIFENSAPSEEQKKAFQEFFSQNYKGYSNAHKSLVLYTGKPKEGAPPSKVRLEKLDGVEDMSFEKLKKVNRDDIIAAHGVPPRLVGVMAAGQLGGGGELIDQLHAFNEIIIKPKANLIQSFFENIGITLEIESIDVTNFKDDSSLIANLVDKQILSQVEAKEILGFNSK</sequence>
<dbReference type="EMBL" id="NWVW01000007">
    <property type="protein sequence ID" value="PHO09771.1"/>
    <property type="molecule type" value="Genomic_DNA"/>
</dbReference>
<dbReference type="Pfam" id="PF04860">
    <property type="entry name" value="Phage_portal"/>
    <property type="match status" value="1"/>
</dbReference>
<evidence type="ECO:0000313" key="3">
    <source>
        <dbReference type="Proteomes" id="UP000221384"/>
    </source>
</evidence>
<name>A0ABX4LU93_9BACT</name>